<dbReference type="PANTHER" id="PTHR37291">
    <property type="entry name" value="5-METHYLCYTOSINE-SPECIFIC RESTRICTION ENZYME B"/>
    <property type="match status" value="1"/>
</dbReference>
<gene>
    <name evidence="2" type="ORF">ABH903_003077</name>
</gene>
<dbReference type="InterPro" id="IPR027417">
    <property type="entry name" value="P-loop_NTPase"/>
</dbReference>
<dbReference type="Proteomes" id="UP001565435">
    <property type="component" value="Unassembled WGS sequence"/>
</dbReference>
<dbReference type="CDD" id="cd00009">
    <property type="entry name" value="AAA"/>
    <property type="match status" value="1"/>
</dbReference>
<evidence type="ECO:0000313" key="2">
    <source>
        <dbReference type="EMBL" id="MEY9260039.1"/>
    </source>
</evidence>
<dbReference type="SUPFAM" id="SSF52540">
    <property type="entry name" value="P-loop containing nucleoside triphosphate hydrolases"/>
    <property type="match status" value="1"/>
</dbReference>
<dbReference type="SMART" id="SM00382">
    <property type="entry name" value="AAA"/>
    <property type="match status" value="1"/>
</dbReference>
<sequence length="740" mass="83438">MDNDTAASRRQLDMNIAHQAGELISHMLGDKRSVIDPTVEIWTVAAAEDLRSRVQTDPSPGSNMSQWDKLGVQLAGASRAVVLLAAELVFLREHPLNGTLPATRRKHVEDLLALLDPPAHIPEPMSEWLARPSEIGGFEPSTYYLSAISDHLSWVADFIIHWNKLSEDDRAAARSDPWQLQQVMIDSGDNRTDMRNTLQFLAHPELFEPIPSANQKKQIRDAFADRIDSASGDSPASIDRDLLAIRTSLASEINEEFDFWSDGVKEKWKPTPSASSHGESAEISEPRPRHYWLYSPGSRASEWEEFSSAGIMAIDENGIGDLSEYSSREAIHEKLDVEGTGGSMKNVVLALWQFQNSIEIGDIVYAKRGRREIIGRGEVISEPRYESQKSNFRHVRSVKWTDIGSWPHPGDAVPKTLTDLTQYRDYVARLEALFDDDADSEPTTWNEPLPPYGRDSFLKDVFLSDERYDRLHRLVKRKKNVILAGPPGVGKTFAAKRLAYSIMGAKDPSRVEMVQFHQSYSYEDFMMGYRPIASGGFTVAEGPFYRFCEEARADDEDRPYFFIVDEINRGNISKIFGELLMLIEADKRGLELRLLYKNETFSVPPNVHIIGMMNTADRSLAVLDYALRRRFGFFEMAPGFRTEGFASRQKALASRSFDRLVERVIELNAEIATDPALGHGFAIGHSYLSIPSGVESDEEELAGWLQSVVEDELVPLLEEYWFDEPSKADQWAIALRAAIE</sequence>
<feature type="domain" description="AAA+ ATPase" evidence="1">
    <location>
        <begin position="477"/>
        <end position="637"/>
    </location>
</feature>
<name>A0ABV4END8_BREEP</name>
<comment type="caution">
    <text evidence="2">The sequence shown here is derived from an EMBL/GenBank/DDBJ whole genome shotgun (WGS) entry which is preliminary data.</text>
</comment>
<dbReference type="PANTHER" id="PTHR37291:SF1">
    <property type="entry name" value="TYPE IV METHYL-DIRECTED RESTRICTION ENZYME ECOKMCRB SUBUNIT"/>
    <property type="match status" value="1"/>
</dbReference>
<keyword evidence="2" id="KW-0378">Hydrolase</keyword>
<dbReference type="Pfam" id="PF07728">
    <property type="entry name" value="AAA_5"/>
    <property type="match status" value="1"/>
</dbReference>
<organism evidence="2 3">
    <name type="scientific">Brevibacterium epidermidis</name>
    <dbReference type="NCBI Taxonomy" id="1698"/>
    <lineage>
        <taxon>Bacteria</taxon>
        <taxon>Bacillati</taxon>
        <taxon>Actinomycetota</taxon>
        <taxon>Actinomycetes</taxon>
        <taxon>Micrococcales</taxon>
        <taxon>Brevibacteriaceae</taxon>
        <taxon>Brevibacterium</taxon>
    </lineage>
</organism>
<evidence type="ECO:0000259" key="1">
    <source>
        <dbReference type="SMART" id="SM00382"/>
    </source>
</evidence>
<proteinExistence type="predicted"/>
<dbReference type="EC" id="3.1.21.-" evidence="2"/>
<keyword evidence="3" id="KW-1185">Reference proteome</keyword>
<dbReference type="GO" id="GO:0016787">
    <property type="term" value="F:hydrolase activity"/>
    <property type="evidence" value="ECO:0007669"/>
    <property type="project" value="UniProtKB-KW"/>
</dbReference>
<dbReference type="InterPro" id="IPR011704">
    <property type="entry name" value="ATPase_dyneun-rel_AAA"/>
</dbReference>
<reference evidence="2 3" key="1">
    <citation type="submission" date="2024-07" db="EMBL/GenBank/DDBJ databases">
        <title>Mealworm larvae gut microbial communities from Newark, Delaware, USA.</title>
        <authorList>
            <person name="Blenner M."/>
        </authorList>
    </citation>
    <scope>NUCLEOTIDE SEQUENCE [LARGE SCALE GENOMIC DNA]</scope>
    <source>
        <strain evidence="2 3">UD i117</strain>
    </source>
</reference>
<evidence type="ECO:0000313" key="3">
    <source>
        <dbReference type="Proteomes" id="UP001565435"/>
    </source>
</evidence>
<accession>A0ABV4END8</accession>
<dbReference type="InterPro" id="IPR003593">
    <property type="entry name" value="AAA+_ATPase"/>
</dbReference>
<dbReference type="EMBL" id="JBGBYS010000022">
    <property type="protein sequence ID" value="MEY9260039.1"/>
    <property type="molecule type" value="Genomic_DNA"/>
</dbReference>
<dbReference type="Gene3D" id="3.40.50.300">
    <property type="entry name" value="P-loop containing nucleotide triphosphate hydrolases"/>
    <property type="match status" value="1"/>
</dbReference>
<protein>
    <submittedName>
        <fullName evidence="2">5-methylcytosine-specific restriction protein B</fullName>
        <ecNumber evidence="2">3.1.21.-</ecNumber>
    </submittedName>
</protein>
<dbReference type="RefSeq" id="WP_370036981.1">
    <property type="nucleotide sequence ID" value="NZ_JBGBYS010000022.1"/>
</dbReference>
<dbReference type="InterPro" id="IPR052934">
    <property type="entry name" value="Methyl-DNA_Rec/Restrict_Enz"/>
</dbReference>